<name>A0A5R8XZS2_9BACT</name>
<protein>
    <submittedName>
        <fullName evidence="2">DUF1700 domain-containing protein</fullName>
    </submittedName>
</protein>
<keyword evidence="1" id="KW-0472">Membrane</keyword>
<feature type="transmembrane region" description="Helical" evidence="1">
    <location>
        <begin position="78"/>
        <end position="101"/>
    </location>
</feature>
<evidence type="ECO:0000313" key="3">
    <source>
        <dbReference type="Proteomes" id="UP000308901"/>
    </source>
</evidence>
<sequence>MKTNDYIKELKNHLSVLDNKKREEIIKEIESYIEESDASYSLLVERFGIPEELANSYLEDMPIKESKGKKIWSKTKKAIFTIIIFLIVVSIAVGIFIYNIIKDPFDYAKFDANTIDSKVENQWKKIDNIDSLDIEQAKVVLYGSDKDVFEVSCEGNKNTQNKTTFIIKQSRCFLKVPKQKLNIKSIQSEIVFIEPKEETQFNSRQSRIKIASKENQYKYELNGEESDLKKIKSNEDGILIKGEFYQSEVVPYKY</sequence>
<evidence type="ECO:0000256" key="1">
    <source>
        <dbReference type="SAM" id="Phobius"/>
    </source>
</evidence>
<dbReference type="OrthoDB" id="6335751at2"/>
<keyword evidence="3" id="KW-1185">Reference proteome</keyword>
<reference evidence="2 3" key="1">
    <citation type="submission" date="2019-05" db="EMBL/GenBank/DDBJ databases">
        <title>Arcobacter sp. nov., isolated from sea sediment.</title>
        <authorList>
            <person name="Kim W."/>
        </authorList>
    </citation>
    <scope>NUCLEOTIDE SEQUENCE [LARGE SCALE GENOMIC DNA]</scope>
    <source>
        <strain evidence="2 3">CAU 1517</strain>
    </source>
</reference>
<keyword evidence="1" id="KW-0812">Transmembrane</keyword>
<dbReference type="Pfam" id="PF22564">
    <property type="entry name" value="HAAS"/>
    <property type="match status" value="1"/>
</dbReference>
<gene>
    <name evidence="2" type="ORF">FDK22_09970</name>
</gene>
<organism evidence="2 3">
    <name type="scientific">Arcobacter arenosus</name>
    <dbReference type="NCBI Taxonomy" id="2576037"/>
    <lineage>
        <taxon>Bacteria</taxon>
        <taxon>Pseudomonadati</taxon>
        <taxon>Campylobacterota</taxon>
        <taxon>Epsilonproteobacteria</taxon>
        <taxon>Campylobacterales</taxon>
        <taxon>Arcobacteraceae</taxon>
        <taxon>Arcobacter</taxon>
    </lineage>
</organism>
<dbReference type="RefSeq" id="WP_138152799.1">
    <property type="nucleotide sequence ID" value="NZ_VANU01000004.1"/>
</dbReference>
<keyword evidence="1" id="KW-1133">Transmembrane helix</keyword>
<accession>A0A5R8XZS2</accession>
<dbReference type="AlphaFoldDB" id="A0A5R8XZS2"/>
<dbReference type="EMBL" id="VANU01000004">
    <property type="protein sequence ID" value="TLP37635.1"/>
    <property type="molecule type" value="Genomic_DNA"/>
</dbReference>
<proteinExistence type="predicted"/>
<evidence type="ECO:0000313" key="2">
    <source>
        <dbReference type="EMBL" id="TLP37635.1"/>
    </source>
</evidence>
<comment type="caution">
    <text evidence="2">The sequence shown here is derived from an EMBL/GenBank/DDBJ whole genome shotgun (WGS) entry which is preliminary data.</text>
</comment>
<dbReference type="Proteomes" id="UP000308901">
    <property type="component" value="Unassembled WGS sequence"/>
</dbReference>